<dbReference type="PANTHER" id="PTHR36351:SF1">
    <property type="entry name" value="EMBRYO SAC DEVELOPMENT ARREST 12"/>
    <property type="match status" value="1"/>
</dbReference>
<sequence length="251" mass="28035">MVETAGCVSFPVVFHDGERDADVGSVAVSSSTEFKNFQSILSKMIGISSHQFTVYLAEYKISMDSTAKIRRRIPITGKVNFGAIAHEKNCFFLVVLKRSRRERRRKIQGNEDEYDISSATKTMTKTNHSKKKNPLENVMLLKRNTGIENELLPGFISPATNRFEYDQRFWKLQLEMEKYLINIGQRNLALGGGGVQNGTTRLKTAVCWDCLNAKETGVAAGFHCCAHDAVTTGFRSHAGPIARPVKESDPK</sequence>
<comment type="caution">
    <text evidence="2">The sequence shown here is derived from an EMBL/GenBank/DDBJ whole genome shotgun (WGS) entry which is preliminary data.</text>
</comment>
<feature type="domain" description="DUF7138" evidence="1">
    <location>
        <begin position="8"/>
        <end position="94"/>
    </location>
</feature>
<dbReference type="AlphaFoldDB" id="A0AAV6NFF6"/>
<gene>
    <name evidence="2" type="ORF">SDJN03_09794</name>
</gene>
<dbReference type="PANTHER" id="PTHR36351">
    <property type="entry name" value="EMBRYO SAC DEVELOPMENT ARREST 12"/>
    <property type="match status" value="1"/>
</dbReference>
<reference evidence="2 3" key="1">
    <citation type="journal article" date="2021" name="Hortic Res">
        <title>The domestication of Cucurbita argyrosperma as revealed by the genome of its wild relative.</title>
        <authorList>
            <person name="Barrera-Redondo J."/>
            <person name="Sanchez-de la Vega G."/>
            <person name="Aguirre-Liguori J.A."/>
            <person name="Castellanos-Morales G."/>
            <person name="Gutierrez-Guerrero Y.T."/>
            <person name="Aguirre-Dugua X."/>
            <person name="Aguirre-Planter E."/>
            <person name="Tenaillon M.I."/>
            <person name="Lira-Saade R."/>
            <person name="Eguiarte L.E."/>
        </authorList>
    </citation>
    <scope>NUCLEOTIDE SEQUENCE [LARGE SCALE GENOMIC DNA]</scope>
    <source>
        <strain evidence="2">JBR-2021</strain>
    </source>
</reference>
<dbReference type="Proteomes" id="UP000685013">
    <property type="component" value="Chromosome 6"/>
</dbReference>
<keyword evidence="3" id="KW-1185">Reference proteome</keyword>
<dbReference type="InterPro" id="IPR055562">
    <property type="entry name" value="DUF7138"/>
</dbReference>
<feature type="non-terminal residue" evidence="2">
    <location>
        <position position="1"/>
    </location>
</feature>
<organism evidence="2 3">
    <name type="scientific">Cucurbita argyrosperma subsp. sororia</name>
    <dbReference type="NCBI Taxonomy" id="37648"/>
    <lineage>
        <taxon>Eukaryota</taxon>
        <taxon>Viridiplantae</taxon>
        <taxon>Streptophyta</taxon>
        <taxon>Embryophyta</taxon>
        <taxon>Tracheophyta</taxon>
        <taxon>Spermatophyta</taxon>
        <taxon>Magnoliopsida</taxon>
        <taxon>eudicotyledons</taxon>
        <taxon>Gunneridae</taxon>
        <taxon>Pentapetalae</taxon>
        <taxon>rosids</taxon>
        <taxon>fabids</taxon>
        <taxon>Cucurbitales</taxon>
        <taxon>Cucurbitaceae</taxon>
        <taxon>Cucurbiteae</taxon>
        <taxon>Cucurbita</taxon>
    </lineage>
</organism>
<accession>A0AAV6NFF6</accession>
<proteinExistence type="predicted"/>
<evidence type="ECO:0000259" key="1">
    <source>
        <dbReference type="Pfam" id="PF23596"/>
    </source>
</evidence>
<evidence type="ECO:0000313" key="2">
    <source>
        <dbReference type="EMBL" id="KAG6596614.1"/>
    </source>
</evidence>
<evidence type="ECO:0000313" key="3">
    <source>
        <dbReference type="Proteomes" id="UP000685013"/>
    </source>
</evidence>
<protein>
    <recommendedName>
        <fullName evidence="1">DUF7138 domain-containing protein</fullName>
    </recommendedName>
</protein>
<dbReference type="EMBL" id="JAGKQH010000006">
    <property type="protein sequence ID" value="KAG6596614.1"/>
    <property type="molecule type" value="Genomic_DNA"/>
</dbReference>
<dbReference type="Pfam" id="PF23596">
    <property type="entry name" value="DUF7138"/>
    <property type="match status" value="1"/>
</dbReference>
<name>A0AAV6NFF6_9ROSI</name>